<protein>
    <submittedName>
        <fullName evidence="1">Uncharacterized protein</fullName>
    </submittedName>
</protein>
<evidence type="ECO:0000313" key="2">
    <source>
        <dbReference type="Proteomes" id="UP000003163"/>
    </source>
</evidence>
<dbReference type="InParanoid" id="J9DTH8"/>
<reference evidence="1 2" key="1">
    <citation type="submission" date="2011-08" db="EMBL/GenBank/DDBJ databases">
        <authorList>
            <person name="Liu Z.J."/>
            <person name="Shi F.L."/>
            <person name="Lu J.Q."/>
            <person name="Li M."/>
            <person name="Wang Z.L."/>
        </authorList>
    </citation>
    <scope>NUCLEOTIDE SEQUENCE [LARGE SCALE GENOMIC DNA]</scope>
    <source>
        <strain evidence="1 2">USNM 41457</strain>
    </source>
</reference>
<dbReference type="HOGENOM" id="CLU_458570_0_0_1"/>
<keyword evidence="2" id="KW-1185">Reference proteome</keyword>
<dbReference type="VEuPathDB" id="MicrosporidiaDB:EDEG_01221"/>
<dbReference type="EMBL" id="AFBI03000017">
    <property type="protein sequence ID" value="EJW04572.1"/>
    <property type="molecule type" value="Genomic_DNA"/>
</dbReference>
<proteinExistence type="predicted"/>
<name>J9DTH8_EDHAE</name>
<dbReference type="AlphaFoldDB" id="J9DTH8"/>
<evidence type="ECO:0000313" key="1">
    <source>
        <dbReference type="EMBL" id="EJW04572.1"/>
    </source>
</evidence>
<comment type="caution">
    <text evidence="1">The sequence shown here is derived from an EMBL/GenBank/DDBJ whole genome shotgun (WGS) entry which is preliminary data.</text>
</comment>
<dbReference type="Proteomes" id="UP000003163">
    <property type="component" value="Unassembled WGS sequence"/>
</dbReference>
<reference evidence="2" key="2">
    <citation type="submission" date="2015-07" db="EMBL/GenBank/DDBJ databases">
        <title>Contrasting host-pathogen interactions and genome evolution in two generalist and specialist microsporidian pathogens of mosquitoes.</title>
        <authorList>
            <consortium name="The Broad Institute Genomics Platform"/>
            <consortium name="The Broad Institute Genome Sequencing Center for Infectious Disease"/>
            <person name="Cuomo C.A."/>
            <person name="Sanscrainte N.D."/>
            <person name="Goldberg J.M."/>
            <person name="Heiman D."/>
            <person name="Young S."/>
            <person name="Zeng Q."/>
            <person name="Becnel J.J."/>
            <person name="Birren B.W."/>
        </authorList>
    </citation>
    <scope>NUCLEOTIDE SEQUENCE [LARGE SCALE GENOMIC DNA]</scope>
    <source>
        <strain evidence="2">USNM 41457</strain>
    </source>
</reference>
<gene>
    <name evidence="1" type="ORF">EDEG_01221</name>
</gene>
<sequence length="595" mass="70968">MYRSFKLFSEKGINYEIHKIEIDFILNFDDRTFCTEFVLVEVFNSKEMLFEQNLGSTIDFEINGDLNKENIVFELKNHFKRIIEASCVFCNLLLLLKLGVCWIKINEKIKKTNKKKLYKICRFCSNLNEKARKLIFKEIYAINELFKYKNLVKSPEKFFLLKKHFNKAYLSEIDISLPFVHELILNQLIDKYDFFYIIEDVFCINKFTYNAQIYLFLLAFKCCNSIYGNKRMAFFYLFRLLLNVKDNDNLDFRKIFKDVFLSLYNEQTPHNWKEKIRSAVNILEKHDLKIFGSKMLPKVIISKNIDNEISRSIIKSILKSNDENYEFESNHDESHYNYFDLDTNTTRIEKYFEIYTKSVINTFLSRNKVSEKLSAKLLKQNMFNSFKFYFSSPYSIVNENNFVDGVYVPKNKNTIYTTNFLVITLESLFKGTLQYINTLNEHTQINEKIHIYKDIEKGTNKLTIPIRENAILNFATIKIESFTFDLDLKNIRCLYIEKEFDLFLIKKQNDISLFDTNIIEFHFFLYKKDKSKIEKFNLHIDCDQTVSFSPQIKNDLVIISGLVNLPQENNILISFNLTKGFKRHINLDYKVKYIK</sequence>
<organism evidence="1 2">
    <name type="scientific">Edhazardia aedis (strain USNM 41457)</name>
    <name type="common">Microsporidian parasite</name>
    <dbReference type="NCBI Taxonomy" id="1003232"/>
    <lineage>
        <taxon>Eukaryota</taxon>
        <taxon>Fungi</taxon>
        <taxon>Fungi incertae sedis</taxon>
        <taxon>Microsporidia</taxon>
        <taxon>Edhazardia</taxon>
    </lineage>
</organism>
<accession>J9DTH8</accession>